<comment type="similarity">
    <text evidence="1">Belongs to the annexin family.</text>
</comment>
<dbReference type="SUPFAM" id="SSF47874">
    <property type="entry name" value="Annexin"/>
    <property type="match status" value="1"/>
</dbReference>
<dbReference type="OMA" id="LRETICN"/>
<dbReference type="GO" id="GO:0009409">
    <property type="term" value="P:response to cold"/>
    <property type="evidence" value="ECO:0007669"/>
    <property type="project" value="TreeGrafter"/>
</dbReference>
<keyword evidence="9" id="KW-1185">Reference proteome</keyword>
<evidence type="ECO:0000313" key="8">
    <source>
        <dbReference type="EMBL" id="KAH9313713.1"/>
    </source>
</evidence>
<dbReference type="InterPro" id="IPR009118">
    <property type="entry name" value="AnnexinD_plant"/>
</dbReference>
<dbReference type="EMBL" id="JAHRHJ020000005">
    <property type="protein sequence ID" value="KAH9313713.1"/>
    <property type="molecule type" value="Genomic_DNA"/>
</dbReference>
<dbReference type="Gene3D" id="1.10.220.10">
    <property type="entry name" value="Annexin"/>
    <property type="match status" value="4"/>
</dbReference>
<dbReference type="AlphaFoldDB" id="A0AA38L4D3"/>
<dbReference type="FunFam" id="1.10.220.10:FF:000002">
    <property type="entry name" value="Annexin"/>
    <property type="match status" value="1"/>
</dbReference>
<name>A0AA38L4D3_TAXCH</name>
<dbReference type="PANTHER" id="PTHR10502:SF102">
    <property type="entry name" value="ANNEXIN B11"/>
    <property type="match status" value="1"/>
</dbReference>
<evidence type="ECO:0000256" key="5">
    <source>
        <dbReference type="ARBA" id="ARBA00023216"/>
    </source>
</evidence>
<evidence type="ECO:0000256" key="1">
    <source>
        <dbReference type="ARBA" id="ARBA00007831"/>
    </source>
</evidence>
<feature type="binding site" evidence="7">
    <location>
        <position position="40"/>
    </location>
    <ligand>
        <name>Ca(2+)</name>
        <dbReference type="ChEBI" id="CHEBI:29108"/>
        <label>1</label>
    </ligand>
</feature>
<dbReference type="PRINTS" id="PR01814">
    <property type="entry name" value="ANNEXINPLANT"/>
</dbReference>
<dbReference type="SMART" id="SM00335">
    <property type="entry name" value="ANX"/>
    <property type="match status" value="3"/>
</dbReference>
<keyword evidence="2 7" id="KW-0479">Metal-binding</keyword>
<dbReference type="GO" id="GO:0009651">
    <property type="term" value="P:response to salt stress"/>
    <property type="evidence" value="ECO:0007669"/>
    <property type="project" value="TreeGrafter"/>
</dbReference>
<feature type="non-terminal residue" evidence="8">
    <location>
        <position position="1"/>
    </location>
</feature>
<organism evidence="8 9">
    <name type="scientific">Taxus chinensis</name>
    <name type="common">Chinese yew</name>
    <name type="synonym">Taxus wallichiana var. chinensis</name>
    <dbReference type="NCBI Taxonomy" id="29808"/>
    <lineage>
        <taxon>Eukaryota</taxon>
        <taxon>Viridiplantae</taxon>
        <taxon>Streptophyta</taxon>
        <taxon>Embryophyta</taxon>
        <taxon>Tracheophyta</taxon>
        <taxon>Spermatophyta</taxon>
        <taxon>Pinopsida</taxon>
        <taxon>Pinidae</taxon>
        <taxon>Conifers II</taxon>
        <taxon>Cupressales</taxon>
        <taxon>Taxaceae</taxon>
        <taxon>Taxus</taxon>
    </lineage>
</organism>
<sequence length="286" mass="32651">MAPACSSHQHFVLPAVAPACFSQQIKNECEAIYNFCKGNGWNEGKLVHILGRKNSAERKEMRDLFFAMYKEDLSNVLHAQVNGRLEKAIMLWMYDPAQRDAIIARTALQSMCPDFRALTEMLCSRTEVEILQIRQAYYSLYKTCLEEEIAQETVGARQKLLFTLAKAHRYMSKGVNNYTAKCDAKRLYDSGEGRIGINEGAIIKILSERNLDHLRVTFGYYKQLYGHDILKGLKKKTCGDFGPALRVIIKCIYFPAKYFAKVLHISLEGLGTRDEELTRIMVTRAE</sequence>
<accession>A0AA38L4D3</accession>
<reference evidence="8 9" key="1">
    <citation type="journal article" date="2021" name="Nat. Plants">
        <title>The Taxus genome provides insights into paclitaxel biosynthesis.</title>
        <authorList>
            <person name="Xiong X."/>
            <person name="Gou J."/>
            <person name="Liao Q."/>
            <person name="Li Y."/>
            <person name="Zhou Q."/>
            <person name="Bi G."/>
            <person name="Li C."/>
            <person name="Du R."/>
            <person name="Wang X."/>
            <person name="Sun T."/>
            <person name="Guo L."/>
            <person name="Liang H."/>
            <person name="Lu P."/>
            <person name="Wu Y."/>
            <person name="Zhang Z."/>
            <person name="Ro D.K."/>
            <person name="Shang Y."/>
            <person name="Huang S."/>
            <person name="Yan J."/>
        </authorList>
    </citation>
    <scope>NUCLEOTIDE SEQUENCE [LARGE SCALE GENOMIC DNA]</scope>
    <source>
        <strain evidence="8">Ta-2019</strain>
    </source>
</reference>
<keyword evidence="3" id="KW-0677">Repeat</keyword>
<dbReference type="InterPro" id="IPR001464">
    <property type="entry name" value="Annexin"/>
</dbReference>
<evidence type="ECO:0000313" key="9">
    <source>
        <dbReference type="Proteomes" id="UP000824469"/>
    </source>
</evidence>
<keyword evidence="6" id="KW-0111">Calcium/phospholipid-binding</keyword>
<feature type="binding site" evidence="7">
    <location>
        <position position="38"/>
    </location>
    <ligand>
        <name>Ca(2+)</name>
        <dbReference type="ChEBI" id="CHEBI:29108"/>
        <label>1</label>
    </ligand>
</feature>
<protein>
    <recommendedName>
        <fullName evidence="10">Annexin</fullName>
    </recommendedName>
</protein>
<evidence type="ECO:0008006" key="10">
    <source>
        <dbReference type="Google" id="ProtNLM"/>
    </source>
</evidence>
<evidence type="ECO:0000256" key="7">
    <source>
        <dbReference type="PIRSR" id="PIRSR609118-1"/>
    </source>
</evidence>
<dbReference type="PRINTS" id="PR00196">
    <property type="entry name" value="ANNEXIN"/>
</dbReference>
<dbReference type="Pfam" id="PF00191">
    <property type="entry name" value="Annexin"/>
    <property type="match status" value="3"/>
</dbReference>
<dbReference type="InterPro" id="IPR018502">
    <property type="entry name" value="Annexin_repeat"/>
</dbReference>
<dbReference type="Proteomes" id="UP000824469">
    <property type="component" value="Unassembled WGS sequence"/>
</dbReference>
<dbReference type="GO" id="GO:0005886">
    <property type="term" value="C:plasma membrane"/>
    <property type="evidence" value="ECO:0007669"/>
    <property type="project" value="TreeGrafter"/>
</dbReference>
<evidence type="ECO:0000256" key="4">
    <source>
        <dbReference type="ARBA" id="ARBA00022837"/>
    </source>
</evidence>
<dbReference type="GO" id="GO:0005737">
    <property type="term" value="C:cytoplasm"/>
    <property type="evidence" value="ECO:0007669"/>
    <property type="project" value="TreeGrafter"/>
</dbReference>
<dbReference type="GO" id="GO:0009408">
    <property type="term" value="P:response to heat"/>
    <property type="evidence" value="ECO:0007669"/>
    <property type="project" value="TreeGrafter"/>
</dbReference>
<dbReference type="InterPro" id="IPR037104">
    <property type="entry name" value="Annexin_sf"/>
</dbReference>
<dbReference type="GO" id="GO:0005509">
    <property type="term" value="F:calcium ion binding"/>
    <property type="evidence" value="ECO:0007669"/>
    <property type="project" value="InterPro"/>
</dbReference>
<dbReference type="GO" id="GO:0009414">
    <property type="term" value="P:response to water deprivation"/>
    <property type="evidence" value="ECO:0007669"/>
    <property type="project" value="TreeGrafter"/>
</dbReference>
<evidence type="ECO:0000256" key="3">
    <source>
        <dbReference type="ARBA" id="ARBA00022737"/>
    </source>
</evidence>
<dbReference type="PANTHER" id="PTHR10502">
    <property type="entry name" value="ANNEXIN"/>
    <property type="match status" value="1"/>
</dbReference>
<comment type="caution">
    <text evidence="8">The sequence shown here is derived from an EMBL/GenBank/DDBJ whole genome shotgun (WGS) entry which is preliminary data.</text>
</comment>
<evidence type="ECO:0000256" key="6">
    <source>
        <dbReference type="ARBA" id="ARBA00023302"/>
    </source>
</evidence>
<gene>
    <name evidence="8" type="ORF">KI387_022340</name>
</gene>
<proteinExistence type="inferred from homology"/>
<dbReference type="GO" id="GO:0005544">
    <property type="term" value="F:calcium-dependent phospholipid binding"/>
    <property type="evidence" value="ECO:0007669"/>
    <property type="project" value="UniProtKB-KW"/>
</dbReference>
<dbReference type="PROSITE" id="PS51897">
    <property type="entry name" value="ANNEXIN_2"/>
    <property type="match status" value="3"/>
</dbReference>
<dbReference type="GO" id="GO:0001786">
    <property type="term" value="F:phosphatidylserine binding"/>
    <property type="evidence" value="ECO:0007669"/>
    <property type="project" value="TreeGrafter"/>
</dbReference>
<evidence type="ECO:0000256" key="2">
    <source>
        <dbReference type="ARBA" id="ARBA00022723"/>
    </source>
</evidence>
<keyword evidence="4 7" id="KW-0106">Calcium</keyword>
<keyword evidence="5" id="KW-0041">Annexin</keyword>
<feature type="binding site" evidence="7">
    <location>
        <position position="271"/>
    </location>
    <ligand>
        <name>Ca(2+)</name>
        <dbReference type="ChEBI" id="CHEBI:29108"/>
        <label>1</label>
    </ligand>
</feature>